<accession>A0ACC1IDT2</accession>
<dbReference type="Proteomes" id="UP001150581">
    <property type="component" value="Unassembled WGS sequence"/>
</dbReference>
<name>A0ACC1IDT2_9FUNG</name>
<evidence type="ECO:0000313" key="2">
    <source>
        <dbReference type="Proteomes" id="UP001150581"/>
    </source>
</evidence>
<proteinExistence type="predicted"/>
<keyword evidence="2" id="KW-1185">Reference proteome</keyword>
<comment type="caution">
    <text evidence="1">The sequence shown here is derived from an EMBL/GenBank/DDBJ whole genome shotgun (WGS) entry which is preliminary data.</text>
</comment>
<organism evidence="1 2">
    <name type="scientific">Kickxella alabastrina</name>
    <dbReference type="NCBI Taxonomy" id="61397"/>
    <lineage>
        <taxon>Eukaryota</taxon>
        <taxon>Fungi</taxon>
        <taxon>Fungi incertae sedis</taxon>
        <taxon>Zoopagomycota</taxon>
        <taxon>Kickxellomycotina</taxon>
        <taxon>Kickxellomycetes</taxon>
        <taxon>Kickxellales</taxon>
        <taxon>Kickxellaceae</taxon>
        <taxon>Kickxella</taxon>
    </lineage>
</organism>
<reference evidence="1" key="1">
    <citation type="submission" date="2022-07" db="EMBL/GenBank/DDBJ databases">
        <title>Phylogenomic reconstructions and comparative analyses of Kickxellomycotina fungi.</title>
        <authorList>
            <person name="Reynolds N.K."/>
            <person name="Stajich J.E."/>
            <person name="Barry K."/>
            <person name="Grigoriev I.V."/>
            <person name="Crous P."/>
            <person name="Smith M.E."/>
        </authorList>
    </citation>
    <scope>NUCLEOTIDE SEQUENCE</scope>
    <source>
        <strain evidence="1">Benny 63K</strain>
    </source>
</reference>
<evidence type="ECO:0000313" key="1">
    <source>
        <dbReference type="EMBL" id="KAJ1890909.1"/>
    </source>
</evidence>
<protein>
    <submittedName>
        <fullName evidence="1">Uncharacterized protein</fullName>
    </submittedName>
</protein>
<dbReference type="EMBL" id="JANBPG010001253">
    <property type="protein sequence ID" value="KAJ1890909.1"/>
    <property type="molecule type" value="Genomic_DNA"/>
</dbReference>
<sequence length="485" mass="51360">MTDSTELKDKHDLATPNIDRESNRGLIAELAKQSRQERVFRIVAIVLSITVGIFLLMLIAAIVMGRGIRGSSSGGALSKRGFFGTGRDDTTLASQTGEGASEKAAADFVDCFITTVGKPRQVIRHFFARRDDEISLQKGDIVTLQMAFDDGWVVGKNLTTGCEGTFPLMCVMDSLPASLPAQWSVLPESKTTSMDNVRAPSRAAIRSPHASLLGGMSMRGSLEAPPAIGSVNVSRMSNISDSRGPAANAGLAQLSHKHQGTRTAMDDNVNLSMGDLVKIQNNSRGKALLDRLIGAFTPAGDNTSAIALSSSGSSSSSSENDALGFFKRLVVAPFGGTREKTATPVFQTKKNRPQSFNVNHVVHVGLASPNYPRPGDLNISVPTFPSSNNGPSLNGYPIMSNRSSMGTGGTYMAPGTDTSVTRMDATEMPAVPLGFPRPPNFSYGEFAPSNSSRSMNLGNSSIDTYQTAEQFVSNGLAAATSRNPS</sequence>
<gene>
    <name evidence="1" type="ORF">LPJ66_007212</name>
</gene>